<dbReference type="InterPro" id="IPR017259">
    <property type="entry name" value="UCP037672"/>
</dbReference>
<keyword evidence="2" id="KW-1185">Reference proteome</keyword>
<protein>
    <submittedName>
        <fullName evidence="1">DUF3784 domain-containing protein</fullName>
    </submittedName>
</protein>
<organism evidence="1 2">
    <name type="scientific">Belliella alkalica</name>
    <dbReference type="NCBI Taxonomy" id="1730871"/>
    <lineage>
        <taxon>Bacteria</taxon>
        <taxon>Pseudomonadati</taxon>
        <taxon>Bacteroidota</taxon>
        <taxon>Cytophagia</taxon>
        <taxon>Cytophagales</taxon>
        <taxon>Cyclobacteriaceae</taxon>
        <taxon>Belliella</taxon>
    </lineage>
</organism>
<dbReference type="Proteomes" id="UP001165430">
    <property type="component" value="Unassembled WGS sequence"/>
</dbReference>
<accession>A0ABS9VFB0</accession>
<gene>
    <name evidence="1" type="ORF">MM213_16605</name>
</gene>
<evidence type="ECO:0000313" key="2">
    <source>
        <dbReference type="Proteomes" id="UP001165430"/>
    </source>
</evidence>
<reference evidence="1" key="1">
    <citation type="submission" date="2022-03" db="EMBL/GenBank/DDBJ databases">
        <title>De novo assembled genomes of Belliella spp. (Cyclobacteriaceae) strains.</title>
        <authorList>
            <person name="Szabo A."/>
            <person name="Korponai K."/>
            <person name="Felfoldi T."/>
        </authorList>
    </citation>
    <scope>NUCLEOTIDE SEQUENCE</scope>
    <source>
        <strain evidence="1">DSM 111903</strain>
    </source>
</reference>
<dbReference type="Pfam" id="PF12650">
    <property type="entry name" value="DUF3784"/>
    <property type="match status" value="1"/>
</dbReference>
<name>A0ABS9VFB0_9BACT</name>
<comment type="caution">
    <text evidence="1">The sequence shown here is derived from an EMBL/GenBank/DDBJ whole genome shotgun (WGS) entry which is preliminary data.</text>
</comment>
<dbReference type="EMBL" id="JAKZGO010000017">
    <property type="protein sequence ID" value="MCH7415124.1"/>
    <property type="molecule type" value="Genomic_DNA"/>
</dbReference>
<evidence type="ECO:0000313" key="1">
    <source>
        <dbReference type="EMBL" id="MCH7415124.1"/>
    </source>
</evidence>
<sequence length="37" mass="4338">MKAFPNLIAGYNTMSQRQKENVDIDGQGKFRLFLRSY</sequence>
<proteinExistence type="predicted"/>